<feature type="transmembrane region" description="Helical" evidence="1">
    <location>
        <begin position="74"/>
        <end position="95"/>
    </location>
</feature>
<dbReference type="PANTHER" id="PTHR35867">
    <property type="entry name" value="PROTEIN RSEC"/>
    <property type="match status" value="1"/>
</dbReference>
<gene>
    <name evidence="2" type="ORF">GCM10007877_22930</name>
</gene>
<keyword evidence="3" id="KW-1185">Reference proteome</keyword>
<name>A0AA37TCD2_9GAMM</name>
<accession>A0AA37TCD2</accession>
<dbReference type="InterPro" id="IPR007359">
    <property type="entry name" value="SigmaE_reg_RseC_MucC"/>
</dbReference>
<dbReference type="AlphaFoldDB" id="A0AA37TCD2"/>
<dbReference type="InterPro" id="IPR026268">
    <property type="entry name" value="RseC"/>
</dbReference>
<evidence type="ECO:0000313" key="3">
    <source>
        <dbReference type="Proteomes" id="UP001156870"/>
    </source>
</evidence>
<dbReference type="EMBL" id="BSPD01000056">
    <property type="protein sequence ID" value="GLS26577.1"/>
    <property type="molecule type" value="Genomic_DNA"/>
</dbReference>
<organism evidence="2 3">
    <name type="scientific">Marinibactrum halimedae</name>
    <dbReference type="NCBI Taxonomy" id="1444977"/>
    <lineage>
        <taxon>Bacteria</taxon>
        <taxon>Pseudomonadati</taxon>
        <taxon>Pseudomonadota</taxon>
        <taxon>Gammaproteobacteria</taxon>
        <taxon>Cellvibrionales</taxon>
        <taxon>Cellvibrionaceae</taxon>
        <taxon>Marinibactrum</taxon>
    </lineage>
</organism>
<keyword evidence="1" id="KW-0472">Membrane</keyword>
<dbReference type="PANTHER" id="PTHR35867:SF1">
    <property type="entry name" value="PROTEIN RSEC"/>
    <property type="match status" value="1"/>
</dbReference>
<comment type="caution">
    <text evidence="2">The sequence shown here is derived from an EMBL/GenBank/DDBJ whole genome shotgun (WGS) entry which is preliminary data.</text>
</comment>
<dbReference type="PIRSF" id="PIRSF004923">
    <property type="entry name" value="RseC"/>
    <property type="match status" value="1"/>
</dbReference>
<reference evidence="2 3" key="1">
    <citation type="journal article" date="2014" name="Int. J. Syst. Evol. Microbiol.">
        <title>Complete genome sequence of Corynebacterium casei LMG S-19264T (=DSM 44701T), isolated from a smear-ripened cheese.</title>
        <authorList>
            <consortium name="US DOE Joint Genome Institute (JGI-PGF)"/>
            <person name="Walter F."/>
            <person name="Albersmeier A."/>
            <person name="Kalinowski J."/>
            <person name="Ruckert C."/>
        </authorList>
    </citation>
    <scope>NUCLEOTIDE SEQUENCE [LARGE SCALE GENOMIC DNA]</scope>
    <source>
        <strain evidence="2 3">NBRC 110095</strain>
    </source>
</reference>
<sequence length="147" mass="15775">MAIEAEALWVETRQQSACDGCNAKQGCGQSLLSRLGSSPTQLKVLLNGQSPEDFREGDWVEIGIAETLIVKASLLVYCVPLLTLLIGALVANNVWGGELGSIMGALVGLFIGGWVVRWHSVQHEHNPSVQPVVLSEAAVTLNWQPES</sequence>
<evidence type="ECO:0000313" key="2">
    <source>
        <dbReference type="EMBL" id="GLS26577.1"/>
    </source>
</evidence>
<keyword evidence="1" id="KW-1133">Transmembrane helix</keyword>
<evidence type="ECO:0000256" key="1">
    <source>
        <dbReference type="SAM" id="Phobius"/>
    </source>
</evidence>
<keyword evidence="1" id="KW-0812">Transmembrane</keyword>
<feature type="transmembrane region" description="Helical" evidence="1">
    <location>
        <begin position="101"/>
        <end position="118"/>
    </location>
</feature>
<dbReference type="Proteomes" id="UP001156870">
    <property type="component" value="Unassembled WGS sequence"/>
</dbReference>
<proteinExistence type="predicted"/>
<protein>
    <submittedName>
        <fullName evidence="2">Uncharacterized protein</fullName>
    </submittedName>
</protein>
<dbReference type="Pfam" id="PF04246">
    <property type="entry name" value="RseC_MucC"/>
    <property type="match status" value="1"/>
</dbReference>